<dbReference type="Pfam" id="PF24827">
    <property type="entry name" value="AstE_AspA_cat"/>
    <property type="match status" value="1"/>
</dbReference>
<reference evidence="6 7" key="1">
    <citation type="submission" date="2018-06" db="EMBL/GenBank/DDBJ databases">
        <title>Genomic Encyclopedia of Type Strains, Phase IV (KMG-IV): sequencing the most valuable type-strain genomes for metagenomic binning, comparative biology and taxonomic classification.</title>
        <authorList>
            <person name="Goeker M."/>
        </authorList>
    </citation>
    <scope>NUCLEOTIDE SEQUENCE [LARGE SCALE GENOMIC DNA]</scope>
    <source>
        <strain evidence="6 7">DSM 22112</strain>
    </source>
</reference>
<dbReference type="PIRSF" id="PIRSF039012">
    <property type="entry name" value="ASP"/>
    <property type="match status" value="1"/>
</dbReference>
<dbReference type="CDD" id="cd06254">
    <property type="entry name" value="M14_ASTE_ASPA-like"/>
    <property type="match status" value="1"/>
</dbReference>
<keyword evidence="2" id="KW-0479">Metal-binding</keyword>
<dbReference type="InterPro" id="IPR043795">
    <property type="entry name" value="N-alpha-Ac-DABA-like"/>
</dbReference>
<evidence type="ECO:0000256" key="3">
    <source>
        <dbReference type="ARBA" id="ARBA00022801"/>
    </source>
</evidence>
<evidence type="ECO:0000259" key="5">
    <source>
        <dbReference type="Pfam" id="PF24827"/>
    </source>
</evidence>
<keyword evidence="3" id="KW-0378">Hydrolase</keyword>
<dbReference type="Gene3D" id="3.40.630.10">
    <property type="entry name" value="Zn peptidases"/>
    <property type="match status" value="1"/>
</dbReference>
<dbReference type="PANTHER" id="PTHR37326:SF1">
    <property type="entry name" value="BLL3975 PROTEIN"/>
    <property type="match status" value="1"/>
</dbReference>
<dbReference type="EMBL" id="QNRX01000026">
    <property type="protein sequence ID" value="RBP57950.1"/>
    <property type="molecule type" value="Genomic_DNA"/>
</dbReference>
<keyword evidence="4" id="KW-0862">Zinc</keyword>
<dbReference type="OrthoDB" id="9782876at2"/>
<accession>A0A366HWY4</accession>
<dbReference type="PANTHER" id="PTHR37326">
    <property type="entry name" value="BLL3975 PROTEIN"/>
    <property type="match status" value="1"/>
</dbReference>
<feature type="domain" description="Succinylglutamate desuccinylase/Aspartoacylase catalytic" evidence="5">
    <location>
        <begin position="36"/>
        <end position="221"/>
    </location>
</feature>
<dbReference type="RefSeq" id="WP_113921801.1">
    <property type="nucleotide sequence ID" value="NZ_QNRX01000026.1"/>
</dbReference>
<comment type="cofactor">
    <cofactor evidence="1">
        <name>Zn(2+)</name>
        <dbReference type="ChEBI" id="CHEBI:29105"/>
    </cofactor>
</comment>
<comment type="caution">
    <text evidence="6">The sequence shown here is derived from an EMBL/GenBank/DDBJ whole genome shotgun (WGS) entry which is preliminary data.</text>
</comment>
<evidence type="ECO:0000256" key="4">
    <source>
        <dbReference type="ARBA" id="ARBA00022833"/>
    </source>
</evidence>
<dbReference type="SUPFAM" id="SSF53187">
    <property type="entry name" value="Zn-dependent exopeptidases"/>
    <property type="match status" value="1"/>
</dbReference>
<keyword evidence="7" id="KW-1185">Reference proteome</keyword>
<dbReference type="GO" id="GO:0016811">
    <property type="term" value="F:hydrolase activity, acting on carbon-nitrogen (but not peptide) bonds, in linear amides"/>
    <property type="evidence" value="ECO:0007669"/>
    <property type="project" value="InterPro"/>
</dbReference>
<dbReference type="InterPro" id="IPR055438">
    <property type="entry name" value="AstE_AspA_cat"/>
</dbReference>
<organism evidence="6 7">
    <name type="scientific">Alkalibaculum bacchi</name>
    <dbReference type="NCBI Taxonomy" id="645887"/>
    <lineage>
        <taxon>Bacteria</taxon>
        <taxon>Bacillati</taxon>
        <taxon>Bacillota</taxon>
        <taxon>Clostridia</taxon>
        <taxon>Eubacteriales</taxon>
        <taxon>Eubacteriaceae</taxon>
        <taxon>Alkalibaculum</taxon>
    </lineage>
</organism>
<evidence type="ECO:0000313" key="6">
    <source>
        <dbReference type="EMBL" id="RBP57950.1"/>
    </source>
</evidence>
<dbReference type="AlphaFoldDB" id="A0A366HWY4"/>
<dbReference type="Proteomes" id="UP000253490">
    <property type="component" value="Unassembled WGS sequence"/>
</dbReference>
<evidence type="ECO:0000256" key="1">
    <source>
        <dbReference type="ARBA" id="ARBA00001947"/>
    </source>
</evidence>
<dbReference type="InterPro" id="IPR053138">
    <property type="entry name" value="N-alpha-Ac-DABA_deacetylase"/>
</dbReference>
<sequence>MIICNHQVQPGEKKRCALKVSERIQIPLWLVAGKEPGPTLIITAGVHGCEYVGLLTAKKLFEEIDPVGMRGQVVILPSVNEFGLYQGLKQIVPDDGKNLNRVFPGKVDGTTSEQIAYAIEHEIYPHGDFLIDLHGGDCNETMTPLVFFSKVAQECVVEKSRQAATFLQVDYRIPSTAKNGLYSYAAQCGIPSMLLEIGGQGLWTQEQLEQCLESLYSLMGHLDMMGSGRKNINQKEAVEAVYEDAESDGLWYPAVSPGQRITTGMVLGVLEDLEGNELQRVRAKFDGVAWYFVTALGVRRGDDLIAYGRCQ</sequence>
<dbReference type="GO" id="GO:0016788">
    <property type="term" value="F:hydrolase activity, acting on ester bonds"/>
    <property type="evidence" value="ECO:0007669"/>
    <property type="project" value="InterPro"/>
</dbReference>
<evidence type="ECO:0000256" key="2">
    <source>
        <dbReference type="ARBA" id="ARBA00022723"/>
    </source>
</evidence>
<protein>
    <recommendedName>
        <fullName evidence="5">Succinylglutamate desuccinylase/Aspartoacylase catalytic domain-containing protein</fullName>
    </recommendedName>
</protein>
<evidence type="ECO:0000313" key="7">
    <source>
        <dbReference type="Proteomes" id="UP000253490"/>
    </source>
</evidence>
<gene>
    <name evidence="6" type="ORF">DES36_12622</name>
</gene>
<proteinExistence type="predicted"/>
<dbReference type="GO" id="GO:0046872">
    <property type="term" value="F:metal ion binding"/>
    <property type="evidence" value="ECO:0007669"/>
    <property type="project" value="UniProtKB-KW"/>
</dbReference>
<name>A0A366HWY4_9FIRM</name>